<name>A0AAW3WVA9_SERFO</name>
<accession>A0AAW3WVA9</accession>
<proteinExistence type="predicted"/>
<dbReference type="Proteomes" id="UP000659084">
    <property type="component" value="Unassembled WGS sequence"/>
</dbReference>
<dbReference type="AlphaFoldDB" id="A0AAW3WVA9"/>
<evidence type="ECO:0000313" key="2">
    <source>
        <dbReference type="Proteomes" id="UP000659084"/>
    </source>
</evidence>
<dbReference type="RefSeq" id="WP_179253776.1">
    <property type="nucleotide sequence ID" value="NZ_JACBIV010000032.1"/>
</dbReference>
<protein>
    <submittedName>
        <fullName evidence="1">Uncharacterized protein</fullName>
    </submittedName>
</protein>
<evidence type="ECO:0000313" key="1">
    <source>
        <dbReference type="EMBL" id="MBC3214776.1"/>
    </source>
</evidence>
<organism evidence="1 2">
    <name type="scientific">Serratia fonticola</name>
    <dbReference type="NCBI Taxonomy" id="47917"/>
    <lineage>
        <taxon>Bacteria</taxon>
        <taxon>Pseudomonadati</taxon>
        <taxon>Pseudomonadota</taxon>
        <taxon>Gammaproteobacteria</taxon>
        <taxon>Enterobacterales</taxon>
        <taxon>Yersiniaceae</taxon>
        <taxon>Serratia</taxon>
    </lineage>
</organism>
<dbReference type="EMBL" id="JACNYO010000028">
    <property type="protein sequence ID" value="MBC3214776.1"/>
    <property type="molecule type" value="Genomic_DNA"/>
</dbReference>
<comment type="caution">
    <text evidence="1">The sequence shown here is derived from an EMBL/GenBank/DDBJ whole genome shotgun (WGS) entry which is preliminary data.</text>
</comment>
<sequence length="63" mass="6984">MTIKRFTVVIAGNSGYRSYQVKAECWEEAEEKGREAHKDEHPSDAQPGCAAVIAGWPTVWAYG</sequence>
<reference evidence="1" key="1">
    <citation type="submission" date="2020-08" db="EMBL/GenBank/DDBJ databases">
        <title>Food and environmental bacterial isolates.</title>
        <authorList>
            <person name="Richter L."/>
            <person name="Du Plessis E.M."/>
            <person name="Duvenage S."/>
            <person name="Allam M."/>
            <person name="Korsten L."/>
        </authorList>
    </citation>
    <scope>NUCLEOTIDE SEQUENCE</scope>
    <source>
        <strain evidence="1">UPMP2127</strain>
    </source>
</reference>
<gene>
    <name evidence="1" type="ORF">H8J20_21805</name>
</gene>